<dbReference type="CDD" id="cd04301">
    <property type="entry name" value="NAT_SF"/>
    <property type="match status" value="1"/>
</dbReference>
<gene>
    <name evidence="2" type="ORF">DU40_19035</name>
</gene>
<dbReference type="Pfam" id="PF00583">
    <property type="entry name" value="Acetyltransf_1"/>
    <property type="match status" value="1"/>
</dbReference>
<dbReference type="AlphaFoldDB" id="A0A0F8BZZ5"/>
<proteinExistence type="predicted"/>
<dbReference type="InterPro" id="IPR000182">
    <property type="entry name" value="GNAT_dom"/>
</dbReference>
<evidence type="ECO:0000313" key="3">
    <source>
        <dbReference type="Proteomes" id="UP000034597"/>
    </source>
</evidence>
<dbReference type="InterPro" id="IPR015947">
    <property type="entry name" value="PUA-like_sf"/>
</dbReference>
<dbReference type="EMBL" id="JJOT01000132">
    <property type="protein sequence ID" value="KKF98033.1"/>
    <property type="molecule type" value="Genomic_DNA"/>
</dbReference>
<protein>
    <recommendedName>
        <fullName evidence="1">N-acetyltransferase domain-containing protein</fullName>
    </recommendedName>
</protein>
<dbReference type="PROSITE" id="PS51186">
    <property type="entry name" value="GNAT"/>
    <property type="match status" value="1"/>
</dbReference>
<organism evidence="2 3">
    <name type="scientific">Methanosarcina mazei</name>
    <name type="common">Methanosarcina frisia</name>
    <dbReference type="NCBI Taxonomy" id="2209"/>
    <lineage>
        <taxon>Archaea</taxon>
        <taxon>Methanobacteriati</taxon>
        <taxon>Methanobacteriota</taxon>
        <taxon>Stenosarchaea group</taxon>
        <taxon>Methanomicrobia</taxon>
        <taxon>Methanosarcinales</taxon>
        <taxon>Methanosarcinaceae</taxon>
        <taxon>Methanosarcina</taxon>
    </lineage>
</organism>
<dbReference type="RefSeq" id="WP_155400372.1">
    <property type="nucleotide sequence ID" value="NZ_JJOT01000132.1"/>
</dbReference>
<dbReference type="PATRIC" id="fig|2209.60.peg.4073"/>
<dbReference type="SUPFAM" id="SSF88697">
    <property type="entry name" value="PUA domain-like"/>
    <property type="match status" value="1"/>
</dbReference>
<name>A0A0F8BZZ5_METMZ</name>
<dbReference type="Gene3D" id="2.30.130.30">
    <property type="entry name" value="Hypothetical protein"/>
    <property type="match status" value="2"/>
</dbReference>
<dbReference type="GO" id="GO:0016747">
    <property type="term" value="F:acyltransferase activity, transferring groups other than amino-acyl groups"/>
    <property type="evidence" value="ECO:0007669"/>
    <property type="project" value="InterPro"/>
</dbReference>
<evidence type="ECO:0000313" key="2">
    <source>
        <dbReference type="EMBL" id="KKF98033.1"/>
    </source>
</evidence>
<dbReference type="SUPFAM" id="SSF55729">
    <property type="entry name" value="Acyl-CoA N-acyltransferases (Nat)"/>
    <property type="match status" value="1"/>
</dbReference>
<dbReference type="Gene3D" id="3.40.630.30">
    <property type="match status" value="1"/>
</dbReference>
<sequence length="569" mass="66189">MNVILPIKPKFVKEIISGRKKYEFRKVTFKSKRKIDRVYIYSSSPEKKIVGSFKLGRIIEDTPEALWENLSEFAGIEKDDFFSYFRNHKKGFAFEIKDLEIFDEPIDPYEELDSFMPPQNFSYINQDLQINTHEDPKELKICDFENKTIQEDNLISRILSESEISQLDTLLVPHLSKKYPNFEEWLEKVKGEIKQGTRIAFGEWTYGILISTIILKPTVSNTVELKSLFVDPKLHGIGYGSKIYGVAEEQCVKMHFKKIIVDAFCEDDGVIHFLIKHGYTIYGKEDLYGVGKYSYLLSKDLKPHYVGDPFDWEEITRWLIENYFGFDIVETHPIVKRRALDFSIKRTINSKFEIKGLVEVKDTTVDQDPVSMLYQTAQDGGFHIPIFIGRSFTKRAIDFAKEKGVILINEKDISEITGWKPPEIKKQNIRGILLPIKPEFYQKILMKRLKNFVYFKGAPFGKSLNKNDKIILYVESPRKEISAFGTVTKITIDNPEAQWEAFKDKSIFDEQDFLRFANSKKEILAIELKDFKEIDPIGYEQLKNIIPPKMLSGSYIDNNIVEKLIRKAT</sequence>
<comment type="caution">
    <text evidence="2">The sequence shown here is derived from an EMBL/GenBank/DDBJ whole genome shotgun (WGS) entry which is preliminary data.</text>
</comment>
<reference evidence="2 3" key="1">
    <citation type="journal article" date="2015" name="ISME J.">
        <title>Genomic and phenotypic differentiation among Methanosarcina mazei populations from Columbia River sediment.</title>
        <authorList>
            <person name="Youngblut N.D."/>
            <person name="Wirth J.S."/>
            <person name="Henriksen J.R."/>
            <person name="Smith M."/>
            <person name="Simon H."/>
            <person name="Metcalf W.W."/>
            <person name="Whitaker R.J."/>
        </authorList>
    </citation>
    <scope>NUCLEOTIDE SEQUENCE [LARGE SCALE GENOMIC DNA]</scope>
    <source>
        <strain evidence="2 3">2.F.T.0.2</strain>
    </source>
</reference>
<evidence type="ECO:0000259" key="1">
    <source>
        <dbReference type="PROSITE" id="PS51186"/>
    </source>
</evidence>
<dbReference type="Proteomes" id="UP000034597">
    <property type="component" value="Unassembled WGS sequence"/>
</dbReference>
<accession>A0A0F8BZZ5</accession>
<dbReference type="InterPro" id="IPR016181">
    <property type="entry name" value="Acyl_CoA_acyltransferase"/>
</dbReference>
<feature type="domain" description="N-acetyltransferase" evidence="1">
    <location>
        <begin position="154"/>
        <end position="302"/>
    </location>
</feature>